<accession>A0A6G0TM11</accession>
<proteinExistence type="predicted"/>
<organism evidence="1 2">
    <name type="scientific">Aphis glycines</name>
    <name type="common">Soybean aphid</name>
    <dbReference type="NCBI Taxonomy" id="307491"/>
    <lineage>
        <taxon>Eukaryota</taxon>
        <taxon>Metazoa</taxon>
        <taxon>Ecdysozoa</taxon>
        <taxon>Arthropoda</taxon>
        <taxon>Hexapoda</taxon>
        <taxon>Insecta</taxon>
        <taxon>Pterygota</taxon>
        <taxon>Neoptera</taxon>
        <taxon>Paraneoptera</taxon>
        <taxon>Hemiptera</taxon>
        <taxon>Sternorrhyncha</taxon>
        <taxon>Aphidomorpha</taxon>
        <taxon>Aphidoidea</taxon>
        <taxon>Aphididae</taxon>
        <taxon>Aphidini</taxon>
        <taxon>Aphis</taxon>
        <taxon>Aphis</taxon>
    </lineage>
</organism>
<gene>
    <name evidence="1" type="ORF">AGLY_008343</name>
</gene>
<evidence type="ECO:0008006" key="3">
    <source>
        <dbReference type="Google" id="ProtNLM"/>
    </source>
</evidence>
<evidence type="ECO:0000313" key="2">
    <source>
        <dbReference type="Proteomes" id="UP000475862"/>
    </source>
</evidence>
<sequence>MKRILSKLRFTDTVAMKKHLVIIQREVEPGMAIHSDRRKTYSTLNEHCFTHKTGKKATSRVIFKRYSFHPAIIWNFIERCLYVMVRYKIKVLKYKNTQYDENWNLKKELNNCCAQIRVLHNLQIKYKMVINWVVVQLEHYNSLTMAENRFPYFLMIFMNYSVTPEFSFFKIPYSISYNRVELASVSMPLYAYNRNDRNFYTNTWIIHNHTNKTNVCLIVPTLQYAHFELLPGEPCKEKRLPHSVAVGMVDDQKRFSILIYVPHLPLCRCRPSRFEKSSAHNADEPVDLVKSLIRHERSIVITATVIIFLWKIG</sequence>
<dbReference type="AlphaFoldDB" id="A0A6G0TM11"/>
<keyword evidence="2" id="KW-1185">Reference proteome</keyword>
<name>A0A6G0TM11_APHGL</name>
<comment type="caution">
    <text evidence="1">The sequence shown here is derived from an EMBL/GenBank/DDBJ whole genome shotgun (WGS) entry which is preliminary data.</text>
</comment>
<dbReference type="EMBL" id="VYZN01000027">
    <property type="protein sequence ID" value="KAE9535051.1"/>
    <property type="molecule type" value="Genomic_DNA"/>
</dbReference>
<protein>
    <recommendedName>
        <fullName evidence="3">ISXO2-like transposase domain-containing protein</fullName>
    </recommendedName>
</protein>
<reference evidence="1 2" key="1">
    <citation type="submission" date="2019-08" db="EMBL/GenBank/DDBJ databases">
        <title>The genome of the soybean aphid Biotype 1, its phylome, world population structure and adaptation to the North American continent.</title>
        <authorList>
            <person name="Giordano R."/>
            <person name="Donthu R.K."/>
            <person name="Hernandez A.G."/>
            <person name="Wright C.L."/>
            <person name="Zimin A.V."/>
        </authorList>
    </citation>
    <scope>NUCLEOTIDE SEQUENCE [LARGE SCALE GENOMIC DNA]</scope>
    <source>
        <tissue evidence="1">Whole aphids</tissue>
    </source>
</reference>
<evidence type="ECO:0000313" key="1">
    <source>
        <dbReference type="EMBL" id="KAE9535051.1"/>
    </source>
</evidence>
<dbReference type="Proteomes" id="UP000475862">
    <property type="component" value="Unassembled WGS sequence"/>
</dbReference>